<sequence length="311" mass="34021">MAGPGVGFQYPPLPVSWNKRDLLLFANSIGCNADELHFLYERHPKFSAFPSYPVVLGFKGDTPDVVDFYARQKAVNIPDVPVFDPTRVVDGQRKMTFFKPIPLSSASGKFETRTSVLGVYDKGSAGSVVETQQDLVDAATGTVYTRCIASLFYVGGGNWDGPRGPSAETIPPPAGRENCPDFELVQTSTKESGLLYRLNGDYNPLHATPEPGRAMGFKGDIMHGLFAWNTTCHLLLKKLGKSQPENLREFQARFASPVMPGDTLRTKAWRTGTIVDGFEEIRFTTEVVGGKVCLSNGRALIKVVPEVTAKL</sequence>
<dbReference type="Proteomes" id="UP000033483">
    <property type="component" value="Unassembled WGS sequence"/>
</dbReference>
<dbReference type="PANTHER" id="PTHR13078:SF57">
    <property type="entry name" value="DEHYDRATASE, PUTATIVE (AFU_ORTHOLOGUE AFUA_5G00640)-RELATED"/>
    <property type="match status" value="1"/>
</dbReference>
<feature type="domain" description="MaoC-like" evidence="1">
    <location>
        <begin position="180"/>
        <end position="286"/>
    </location>
</feature>
<organism evidence="3 4">
    <name type="scientific">Thielaviopsis punctulata</name>
    <dbReference type="NCBI Taxonomy" id="72032"/>
    <lineage>
        <taxon>Eukaryota</taxon>
        <taxon>Fungi</taxon>
        <taxon>Dikarya</taxon>
        <taxon>Ascomycota</taxon>
        <taxon>Pezizomycotina</taxon>
        <taxon>Sordariomycetes</taxon>
        <taxon>Hypocreomycetidae</taxon>
        <taxon>Microascales</taxon>
        <taxon>Ceratocystidaceae</taxon>
        <taxon>Thielaviopsis</taxon>
    </lineage>
</organism>
<dbReference type="EMBL" id="LAEV01000372">
    <property type="protein sequence ID" value="KKA30456.1"/>
    <property type="molecule type" value="Genomic_DNA"/>
</dbReference>
<dbReference type="Pfam" id="PF01575">
    <property type="entry name" value="MaoC_dehydratas"/>
    <property type="match status" value="1"/>
</dbReference>
<feature type="domain" description="Peroxisomal multifunctional enzyme type 2-like N-terminal" evidence="2">
    <location>
        <begin position="17"/>
        <end position="155"/>
    </location>
</feature>
<dbReference type="PANTHER" id="PTHR13078">
    <property type="entry name" value="PEROXISOMAL MULTIFUNCTIONAL ENZYME TYPE 2-RELATED"/>
    <property type="match status" value="1"/>
</dbReference>
<dbReference type="InterPro" id="IPR029069">
    <property type="entry name" value="HotDog_dom_sf"/>
</dbReference>
<accession>A0A0F4ZK08</accession>
<dbReference type="GO" id="GO:0004300">
    <property type="term" value="F:enoyl-CoA hydratase activity"/>
    <property type="evidence" value="ECO:0007669"/>
    <property type="project" value="TreeGrafter"/>
</dbReference>
<dbReference type="GO" id="GO:0003857">
    <property type="term" value="F:(3S)-3-hydroxyacyl-CoA dehydrogenase (NAD+) activity"/>
    <property type="evidence" value="ECO:0007669"/>
    <property type="project" value="TreeGrafter"/>
</dbReference>
<gene>
    <name evidence="3" type="ORF">TD95_000640</name>
</gene>
<dbReference type="AlphaFoldDB" id="A0A0F4ZK08"/>
<dbReference type="OrthoDB" id="60204at2759"/>
<reference evidence="3 4" key="1">
    <citation type="submission" date="2015-03" db="EMBL/GenBank/DDBJ databases">
        <authorList>
            <person name="Radwan O."/>
            <person name="Al-Naeli F.A."/>
            <person name="Rendon G.A."/>
            <person name="Fields C."/>
        </authorList>
    </citation>
    <scope>NUCLEOTIDE SEQUENCE [LARGE SCALE GENOMIC DNA]</scope>
    <source>
        <strain evidence="3">CR-DP1</strain>
    </source>
</reference>
<name>A0A0F4ZK08_9PEZI</name>
<dbReference type="SUPFAM" id="SSF54637">
    <property type="entry name" value="Thioesterase/thiol ester dehydrase-isomerase"/>
    <property type="match status" value="2"/>
</dbReference>
<evidence type="ECO:0000259" key="1">
    <source>
        <dbReference type="Pfam" id="PF01575"/>
    </source>
</evidence>
<evidence type="ECO:0000313" key="3">
    <source>
        <dbReference type="EMBL" id="KKA30456.1"/>
    </source>
</evidence>
<proteinExistence type="predicted"/>
<dbReference type="GO" id="GO:0044594">
    <property type="term" value="F:17-beta-hydroxysteroid dehydrogenase (NAD+) activity"/>
    <property type="evidence" value="ECO:0007669"/>
    <property type="project" value="TreeGrafter"/>
</dbReference>
<dbReference type="InterPro" id="IPR002539">
    <property type="entry name" value="MaoC-like_dom"/>
</dbReference>
<keyword evidence="4" id="KW-1185">Reference proteome</keyword>
<dbReference type="GO" id="GO:0006635">
    <property type="term" value="P:fatty acid beta-oxidation"/>
    <property type="evidence" value="ECO:0007669"/>
    <property type="project" value="TreeGrafter"/>
</dbReference>
<dbReference type="InterPro" id="IPR054357">
    <property type="entry name" value="MFE-2_N"/>
</dbReference>
<dbReference type="Gene3D" id="3.10.129.10">
    <property type="entry name" value="Hotdog Thioesterase"/>
    <property type="match status" value="2"/>
</dbReference>
<comment type="caution">
    <text evidence="3">The sequence shown here is derived from an EMBL/GenBank/DDBJ whole genome shotgun (WGS) entry which is preliminary data.</text>
</comment>
<dbReference type="GO" id="GO:0005777">
    <property type="term" value="C:peroxisome"/>
    <property type="evidence" value="ECO:0007669"/>
    <property type="project" value="TreeGrafter"/>
</dbReference>
<protein>
    <submittedName>
        <fullName evidence="3">Uncharacterized protein</fullName>
    </submittedName>
</protein>
<evidence type="ECO:0000259" key="2">
    <source>
        <dbReference type="Pfam" id="PF22622"/>
    </source>
</evidence>
<evidence type="ECO:0000313" key="4">
    <source>
        <dbReference type="Proteomes" id="UP000033483"/>
    </source>
</evidence>
<dbReference type="Pfam" id="PF22622">
    <property type="entry name" value="MFE-2_hydrat-2_N"/>
    <property type="match status" value="1"/>
</dbReference>